<dbReference type="Proteomes" id="UP000051913">
    <property type="component" value="Unassembled WGS sequence"/>
</dbReference>
<proteinExistence type="predicted"/>
<protein>
    <submittedName>
        <fullName evidence="2">Uncharacterized protein</fullName>
    </submittedName>
</protein>
<comment type="caution">
    <text evidence="2">The sequence shown here is derived from an EMBL/GenBank/DDBJ whole genome shotgun (WGS) entry which is preliminary data.</text>
</comment>
<evidence type="ECO:0000313" key="3">
    <source>
        <dbReference type="Proteomes" id="UP000051913"/>
    </source>
</evidence>
<evidence type="ECO:0000313" key="2">
    <source>
        <dbReference type="EMBL" id="KRR02122.1"/>
    </source>
</evidence>
<dbReference type="AlphaFoldDB" id="A0A0R3L329"/>
<reference evidence="2 3" key="1">
    <citation type="submission" date="2014-03" db="EMBL/GenBank/DDBJ databases">
        <title>Bradyrhizobium valentinum sp. nov., isolated from effective nodules of Lupinus mariae-josephae, a lupine endemic of basic-lime soils in Eastern Spain.</title>
        <authorList>
            <person name="Duran D."/>
            <person name="Rey L."/>
            <person name="Navarro A."/>
            <person name="Busquets A."/>
            <person name="Imperial J."/>
            <person name="Ruiz-Argueso T."/>
        </authorList>
    </citation>
    <scope>NUCLEOTIDE SEQUENCE [LARGE SCALE GENOMIC DNA]</scope>
    <source>
        <strain evidence="2 3">LmjM3</strain>
    </source>
</reference>
<dbReference type="EMBL" id="LLXX01000153">
    <property type="protein sequence ID" value="KRR02122.1"/>
    <property type="molecule type" value="Genomic_DNA"/>
</dbReference>
<name>A0A0R3L329_9BRAD</name>
<organism evidence="2 3">
    <name type="scientific">Bradyrhizobium valentinum</name>
    <dbReference type="NCBI Taxonomy" id="1518501"/>
    <lineage>
        <taxon>Bacteria</taxon>
        <taxon>Pseudomonadati</taxon>
        <taxon>Pseudomonadota</taxon>
        <taxon>Alphaproteobacteria</taxon>
        <taxon>Hyphomicrobiales</taxon>
        <taxon>Nitrobacteraceae</taxon>
        <taxon>Bradyrhizobium</taxon>
    </lineage>
</organism>
<accession>A0A0R3L329</accession>
<keyword evidence="3" id="KW-1185">Reference proteome</keyword>
<dbReference type="RefSeq" id="WP_057853253.1">
    <property type="nucleotide sequence ID" value="NZ_LLXX01000153.1"/>
</dbReference>
<feature type="region of interest" description="Disordered" evidence="1">
    <location>
        <begin position="56"/>
        <end position="86"/>
    </location>
</feature>
<sequence length="86" mass="9844">MDVTNSSFRRETLRASQETANPGLIKLVTDRYFKRERNGRYLLGESVSDLLKRVKAQKREEETSPASQDLLVARSEERLMSAPTSQ</sequence>
<gene>
    <name evidence="2" type="ORF">CP49_04920</name>
</gene>
<evidence type="ECO:0000256" key="1">
    <source>
        <dbReference type="SAM" id="MobiDB-lite"/>
    </source>
</evidence>